<dbReference type="EMBL" id="BMGC01000006">
    <property type="protein sequence ID" value="GGB25537.1"/>
    <property type="molecule type" value="Genomic_DNA"/>
</dbReference>
<comment type="caution">
    <text evidence="3">The sequence shown here is derived from an EMBL/GenBank/DDBJ whole genome shotgun (WGS) entry which is preliminary data.</text>
</comment>
<dbReference type="InterPro" id="IPR029058">
    <property type="entry name" value="AB_hydrolase_fold"/>
</dbReference>
<dbReference type="Gene3D" id="3.40.50.1820">
    <property type="entry name" value="alpha/beta hydrolase"/>
    <property type="match status" value="1"/>
</dbReference>
<dbReference type="Proteomes" id="UP000621454">
    <property type="component" value="Unassembled WGS sequence"/>
</dbReference>
<proteinExistence type="predicted"/>
<feature type="domain" description="Peptidase S33 tripeptidyl aminopeptidase-like C-terminal" evidence="2">
    <location>
        <begin position="420"/>
        <end position="509"/>
    </location>
</feature>
<keyword evidence="4" id="KW-1185">Reference proteome</keyword>
<protein>
    <recommendedName>
        <fullName evidence="2">Peptidase S33 tripeptidyl aminopeptidase-like C-terminal domain-containing protein</fullName>
    </recommendedName>
</protein>
<dbReference type="InterPro" id="IPR013595">
    <property type="entry name" value="Pept_S33_TAP-like_C"/>
</dbReference>
<feature type="region of interest" description="Disordered" evidence="1">
    <location>
        <begin position="25"/>
        <end position="52"/>
    </location>
</feature>
<evidence type="ECO:0000259" key="2">
    <source>
        <dbReference type="Pfam" id="PF08386"/>
    </source>
</evidence>
<sequence length="513" mass="51450">MATLCAVIAVAAGCAIGPDPGPGLVLRDDGGNDGVSAAPHTSSVPQLDPPTSRLDWRDCTAELRSTYPFARTPGVELGCASILAPALPDRSAVDRVRVGLVRAAVSSTPADAAPIVLTSGTDMASSATLMSFVGGSGKRLLGEHPVIAIDRRGIGGSDALDCLTRTQRTALWTDALNPPGEVGASAARQDSLSTRAASAFSTCSDQISPLQLAYTAENAATDIEVLRTRLGMNRIGLLSIGEGSDVALAYAANHRTHLGRLVLDTPVPYAATAADATTARVTGVDAALRAFSDQCRAVTCSLGSDPAAAIAALIGRAGTGGLGSLSDIDVLTAITTAIATGPTQRTDLITAVSTMISQAASGSTGALAAAVVTGRELRATDGQQVSTCNDASSPPGRNEAATLIASLTGQYRMAGISAMSLLRCSGWPAAPKPPAPTGFDVPVVVLNGAGDPINGNGGVSSVAATITNASGTLAVIGWNGPAYGVSTRSDCAVDSVGQYLSSGRAPTTTDCPS</sequence>
<evidence type="ECO:0000256" key="1">
    <source>
        <dbReference type="SAM" id="MobiDB-lite"/>
    </source>
</evidence>
<accession>A0A916T0J1</accession>
<organism evidence="3 4">
    <name type="scientific">Gordonia jinhuaensis</name>
    <dbReference type="NCBI Taxonomy" id="1517702"/>
    <lineage>
        <taxon>Bacteria</taxon>
        <taxon>Bacillati</taxon>
        <taxon>Actinomycetota</taxon>
        <taxon>Actinomycetes</taxon>
        <taxon>Mycobacteriales</taxon>
        <taxon>Gordoniaceae</taxon>
        <taxon>Gordonia</taxon>
    </lineage>
</organism>
<name>A0A916T0J1_9ACTN</name>
<evidence type="ECO:0000313" key="3">
    <source>
        <dbReference type="EMBL" id="GGB25537.1"/>
    </source>
</evidence>
<gene>
    <name evidence="3" type="ORF">GCM10011489_12160</name>
</gene>
<dbReference type="SUPFAM" id="SSF53474">
    <property type="entry name" value="alpha/beta-Hydrolases"/>
    <property type="match status" value="1"/>
</dbReference>
<evidence type="ECO:0000313" key="4">
    <source>
        <dbReference type="Proteomes" id="UP000621454"/>
    </source>
</evidence>
<dbReference type="Pfam" id="PF08386">
    <property type="entry name" value="Abhydrolase_4"/>
    <property type="match status" value="1"/>
</dbReference>
<dbReference type="AlphaFoldDB" id="A0A916T0J1"/>
<reference evidence="3" key="1">
    <citation type="journal article" date="2014" name="Int. J. Syst. Evol. Microbiol.">
        <title>Complete genome sequence of Corynebacterium casei LMG S-19264T (=DSM 44701T), isolated from a smear-ripened cheese.</title>
        <authorList>
            <consortium name="US DOE Joint Genome Institute (JGI-PGF)"/>
            <person name="Walter F."/>
            <person name="Albersmeier A."/>
            <person name="Kalinowski J."/>
            <person name="Ruckert C."/>
        </authorList>
    </citation>
    <scope>NUCLEOTIDE SEQUENCE</scope>
    <source>
        <strain evidence="3">CGMCC 1.12827</strain>
    </source>
</reference>
<reference evidence="3" key="2">
    <citation type="submission" date="2020-09" db="EMBL/GenBank/DDBJ databases">
        <authorList>
            <person name="Sun Q."/>
            <person name="Zhou Y."/>
        </authorList>
    </citation>
    <scope>NUCLEOTIDE SEQUENCE</scope>
    <source>
        <strain evidence="3">CGMCC 1.12827</strain>
    </source>
</reference>